<sequence>MQDAVDACLPLLCAAVRAAEKGTFLKECLLNIQIPASPSTRKMSDFDKGLLELFEKLEGKRSAASSVASLSKKKKDWIEEVILDVENAPPVPVLQRGPRMTSNGEGKGS</sequence>
<dbReference type="OrthoDB" id="202825at2759"/>
<dbReference type="GO" id="GO:0008253">
    <property type="term" value="F:5'-nucleotidase activity"/>
    <property type="evidence" value="ECO:0007669"/>
    <property type="project" value="UniProtKB-EC"/>
</dbReference>
<evidence type="ECO:0000313" key="2">
    <source>
        <dbReference type="Proteomes" id="UP000236161"/>
    </source>
</evidence>
<protein>
    <submittedName>
        <fullName evidence="1">5'-nucleotidase</fullName>
        <ecNumber evidence="1">3.1.3.5</ecNumber>
    </submittedName>
</protein>
<accession>A0A2I0A6U1</accession>
<gene>
    <name evidence="1" type="ORF">AXF42_Ash010694</name>
</gene>
<dbReference type="STRING" id="1088818.A0A2I0A6U1"/>
<keyword evidence="2" id="KW-1185">Reference proteome</keyword>
<evidence type="ECO:0000313" key="1">
    <source>
        <dbReference type="EMBL" id="PKA51254.1"/>
    </source>
</evidence>
<name>A0A2I0A6U1_9ASPA</name>
<dbReference type="EC" id="3.1.3.5" evidence="1"/>
<dbReference type="EMBL" id="KZ452014">
    <property type="protein sequence ID" value="PKA51254.1"/>
    <property type="molecule type" value="Genomic_DNA"/>
</dbReference>
<proteinExistence type="predicted"/>
<reference evidence="1 2" key="1">
    <citation type="journal article" date="2017" name="Nature">
        <title>The Apostasia genome and the evolution of orchids.</title>
        <authorList>
            <person name="Zhang G.Q."/>
            <person name="Liu K.W."/>
            <person name="Li Z."/>
            <person name="Lohaus R."/>
            <person name="Hsiao Y.Y."/>
            <person name="Niu S.C."/>
            <person name="Wang J.Y."/>
            <person name="Lin Y.C."/>
            <person name="Xu Q."/>
            <person name="Chen L.J."/>
            <person name="Yoshida K."/>
            <person name="Fujiwara S."/>
            <person name="Wang Z.W."/>
            <person name="Zhang Y.Q."/>
            <person name="Mitsuda N."/>
            <person name="Wang M."/>
            <person name="Liu G.H."/>
            <person name="Pecoraro L."/>
            <person name="Huang H.X."/>
            <person name="Xiao X.J."/>
            <person name="Lin M."/>
            <person name="Wu X.Y."/>
            <person name="Wu W.L."/>
            <person name="Chen Y.Y."/>
            <person name="Chang S.B."/>
            <person name="Sakamoto S."/>
            <person name="Ohme-Takagi M."/>
            <person name="Yagi M."/>
            <person name="Zeng S.J."/>
            <person name="Shen C.Y."/>
            <person name="Yeh C.M."/>
            <person name="Luo Y.B."/>
            <person name="Tsai W.C."/>
            <person name="Van de Peer Y."/>
            <person name="Liu Z.J."/>
        </authorList>
    </citation>
    <scope>NUCLEOTIDE SEQUENCE [LARGE SCALE GENOMIC DNA]</scope>
    <source>
        <strain evidence="2">cv. Shenzhen</strain>
        <tissue evidence="1">Stem</tissue>
    </source>
</reference>
<keyword evidence="1" id="KW-0378">Hydrolase</keyword>
<dbReference type="Proteomes" id="UP000236161">
    <property type="component" value="Unassembled WGS sequence"/>
</dbReference>
<dbReference type="AlphaFoldDB" id="A0A2I0A6U1"/>
<organism evidence="1 2">
    <name type="scientific">Apostasia shenzhenica</name>
    <dbReference type="NCBI Taxonomy" id="1088818"/>
    <lineage>
        <taxon>Eukaryota</taxon>
        <taxon>Viridiplantae</taxon>
        <taxon>Streptophyta</taxon>
        <taxon>Embryophyta</taxon>
        <taxon>Tracheophyta</taxon>
        <taxon>Spermatophyta</taxon>
        <taxon>Magnoliopsida</taxon>
        <taxon>Liliopsida</taxon>
        <taxon>Asparagales</taxon>
        <taxon>Orchidaceae</taxon>
        <taxon>Apostasioideae</taxon>
        <taxon>Apostasia</taxon>
    </lineage>
</organism>